<dbReference type="Proteomes" id="UP000826195">
    <property type="component" value="Unassembled WGS sequence"/>
</dbReference>
<dbReference type="EMBL" id="JAHXZJ010000002">
    <property type="protein sequence ID" value="KAH0564315.1"/>
    <property type="molecule type" value="Genomic_DNA"/>
</dbReference>
<comment type="caution">
    <text evidence="2">The sequence shown here is derived from an EMBL/GenBank/DDBJ whole genome shotgun (WGS) entry which is preliminary data.</text>
</comment>
<evidence type="ECO:0000313" key="3">
    <source>
        <dbReference type="Proteomes" id="UP000826195"/>
    </source>
</evidence>
<feature type="signal peptide" evidence="1">
    <location>
        <begin position="1"/>
        <end position="21"/>
    </location>
</feature>
<dbReference type="PANTHER" id="PTHR47890:SF1">
    <property type="entry name" value="LD24308P"/>
    <property type="match status" value="1"/>
</dbReference>
<evidence type="ECO:0000256" key="1">
    <source>
        <dbReference type="SAM" id="SignalP"/>
    </source>
</evidence>
<organism evidence="2 3">
    <name type="scientific">Cotesia glomerata</name>
    <name type="common">Lepidopteran parasitic wasp</name>
    <name type="synonym">Apanteles glomeratus</name>
    <dbReference type="NCBI Taxonomy" id="32391"/>
    <lineage>
        <taxon>Eukaryota</taxon>
        <taxon>Metazoa</taxon>
        <taxon>Ecdysozoa</taxon>
        <taxon>Arthropoda</taxon>
        <taxon>Hexapoda</taxon>
        <taxon>Insecta</taxon>
        <taxon>Pterygota</taxon>
        <taxon>Neoptera</taxon>
        <taxon>Endopterygota</taxon>
        <taxon>Hymenoptera</taxon>
        <taxon>Apocrita</taxon>
        <taxon>Ichneumonoidea</taxon>
        <taxon>Braconidae</taxon>
        <taxon>Microgastrinae</taxon>
        <taxon>Cotesia</taxon>
    </lineage>
</organism>
<sequence>MNLKIKSLCVLLILSITPSSSQINPKALIEVAKYGWKAIQALIAIDSSVKNHKFQQDVINALDEIRQSTARIESLITDEANRIIEELKVKIDMQIVGKFVRAVFEINERFEKKFLRYFTDNDTYQPETIENYINETIYSSDFKRALARIQEYTVPNHYIPHVDEKLVFEILHDYIKIKKNHLCECNEGESSYDLIFGVFNLAMTALSKGYAMVAHAYRYRQCNSTNPDAWKPEIRDTLDDYKETALKIAEVARLAGEMESKAIRRCDPEKFKEGENYESYQFLTTLVSNNYMINNRDYIMSYVNYYSERSASFCDGFLYDKMYDEYFVEAYLAPVNSKRRYCYARVRGGDLQWYYKGRITEGCDYDYGLYYPRQWGHLDFSKYLCSQPSLSKKSAYINLTSAYWDTPFTNQVITGIRLVTKLSITYFEIQQGVLVNGTIDNTTVKWDDRVTKKLEDMEKNNQIPDYASRDLTELSYHNRILNLDDIILPAGWAVVGVTFQQSRGNPIVLQVAGVKIIDESGNPIISTDVHWFSGTNNLNRNEITKSDLDIPTLGKTKNGELSEPGKHFAKFQMTGWVVDAGQTLIPFIDMQKVVTNPPAPIGGVGLYYKGHNGYGGFIAPKLLSMNNTIYMSENYLKKTFNDTSNYSDNYDRYYHYSVISA</sequence>
<reference evidence="2 3" key="1">
    <citation type="journal article" date="2021" name="J. Hered.">
        <title>A chromosome-level genome assembly of the parasitoid wasp, Cotesia glomerata (Hymenoptera: Braconidae).</title>
        <authorList>
            <person name="Pinto B.J."/>
            <person name="Weis J.J."/>
            <person name="Gamble T."/>
            <person name="Ode P.J."/>
            <person name="Paul R."/>
            <person name="Zaspel J.M."/>
        </authorList>
    </citation>
    <scope>NUCLEOTIDE SEQUENCE [LARGE SCALE GENOMIC DNA]</scope>
    <source>
        <strain evidence="2">CgM1</strain>
    </source>
</reference>
<keyword evidence="3" id="KW-1185">Reference proteome</keyword>
<evidence type="ECO:0000313" key="2">
    <source>
        <dbReference type="EMBL" id="KAH0564315.1"/>
    </source>
</evidence>
<gene>
    <name evidence="2" type="ORF">KQX54_011394</name>
</gene>
<dbReference type="InterPro" id="IPR032062">
    <property type="entry name" value="DUF4803"/>
</dbReference>
<proteinExistence type="predicted"/>
<dbReference type="PANTHER" id="PTHR47890">
    <property type="entry name" value="LD24308P"/>
    <property type="match status" value="1"/>
</dbReference>
<name>A0AAV7J353_COTGL</name>
<accession>A0AAV7J353</accession>
<dbReference type="Pfam" id="PF16061">
    <property type="entry name" value="DUF4803"/>
    <property type="match status" value="1"/>
</dbReference>
<protein>
    <submittedName>
        <fullName evidence="2">Uncharacterized protein</fullName>
    </submittedName>
</protein>
<keyword evidence="1" id="KW-0732">Signal</keyword>
<dbReference type="AlphaFoldDB" id="A0AAV7J353"/>
<feature type="chain" id="PRO_5043922204" evidence="1">
    <location>
        <begin position="22"/>
        <end position="661"/>
    </location>
</feature>